<evidence type="ECO:0000256" key="9">
    <source>
        <dbReference type="PIRNR" id="PIRNR000156"/>
    </source>
</evidence>
<dbReference type="Pfam" id="PF17831">
    <property type="entry name" value="PDH_E1_M"/>
    <property type="match status" value="1"/>
</dbReference>
<feature type="domain" description="Transketolase-like C-terminal" evidence="12">
    <location>
        <begin position="717"/>
        <end position="852"/>
    </location>
</feature>
<evidence type="ECO:0000313" key="14">
    <source>
        <dbReference type="Proteomes" id="UP000614058"/>
    </source>
</evidence>
<comment type="catalytic activity">
    <reaction evidence="8 9">
        <text>N(6)-[(R)-lipoyl]-L-lysyl-[protein] + pyruvate + H(+) = N(6)-[(R)-S(8)-acetyldihydrolipoyl]-L-lysyl-[protein] + CO2</text>
        <dbReference type="Rhea" id="RHEA:19189"/>
        <dbReference type="Rhea" id="RHEA-COMP:10474"/>
        <dbReference type="Rhea" id="RHEA-COMP:10478"/>
        <dbReference type="ChEBI" id="CHEBI:15361"/>
        <dbReference type="ChEBI" id="CHEBI:15378"/>
        <dbReference type="ChEBI" id="CHEBI:16526"/>
        <dbReference type="ChEBI" id="CHEBI:83099"/>
        <dbReference type="ChEBI" id="CHEBI:83111"/>
        <dbReference type="EC" id="1.2.4.1"/>
    </reaction>
</comment>
<dbReference type="InterPro" id="IPR055152">
    <property type="entry name" value="Transketolase-like_C_2"/>
</dbReference>
<reference evidence="13 14" key="1">
    <citation type="journal article" date="2021" name="Pathogens">
        <title>Isolation and Characterization of Kingella bonacorsii sp. nov., A Novel Kingella Species Detected in a Stable Periodontitis Subject.</title>
        <authorList>
            <person name="Antezack A."/>
            <person name="Boxberger M."/>
            <person name="Rolland C."/>
            <person name="Monnet-Corti V."/>
            <person name="La Scola B."/>
        </authorList>
    </citation>
    <scope>NUCLEOTIDE SEQUENCE [LARGE SCALE GENOMIC DNA]</scope>
    <source>
        <strain evidence="13 14">Marseille-Q4569</strain>
    </source>
</reference>
<dbReference type="InterPro" id="IPR009014">
    <property type="entry name" value="Transketo_C/PFOR_II"/>
</dbReference>
<evidence type="ECO:0000259" key="12">
    <source>
        <dbReference type="Pfam" id="PF22613"/>
    </source>
</evidence>
<dbReference type="CDD" id="cd02017">
    <property type="entry name" value="TPP_E1_EcPDC_like"/>
    <property type="match status" value="1"/>
</dbReference>
<dbReference type="EMBL" id="JAEHNZ010000001">
    <property type="protein sequence ID" value="MBK0395706.1"/>
    <property type="molecule type" value="Genomic_DNA"/>
</dbReference>
<evidence type="ECO:0000256" key="4">
    <source>
        <dbReference type="ARBA" id="ARBA00017172"/>
    </source>
</evidence>
<keyword evidence="14" id="KW-1185">Reference proteome</keyword>
<evidence type="ECO:0000256" key="6">
    <source>
        <dbReference type="ARBA" id="ARBA00023052"/>
    </source>
</evidence>
<dbReference type="PANTHER" id="PTHR43825">
    <property type="entry name" value="PYRUVATE DEHYDROGENASE E1 COMPONENT"/>
    <property type="match status" value="1"/>
</dbReference>
<dbReference type="SUPFAM" id="SSF52518">
    <property type="entry name" value="Thiamin diphosphate-binding fold (THDP-binding)"/>
    <property type="match status" value="2"/>
</dbReference>
<keyword evidence="5 9" id="KW-0560">Oxidoreductase</keyword>
<evidence type="ECO:0000256" key="5">
    <source>
        <dbReference type="ARBA" id="ARBA00023002"/>
    </source>
</evidence>
<comment type="caution">
    <text evidence="13">The sequence shown here is derived from an EMBL/GenBank/DDBJ whole genome shotgun (WGS) entry which is preliminary data.</text>
</comment>
<evidence type="ECO:0000256" key="8">
    <source>
        <dbReference type="ARBA" id="ARBA00051231"/>
    </source>
</evidence>
<dbReference type="InterPro" id="IPR005474">
    <property type="entry name" value="Transketolase_N"/>
</dbReference>
<dbReference type="InterPro" id="IPR035807">
    <property type="entry name" value="PDC_E1_N"/>
</dbReference>
<dbReference type="GO" id="GO:0004739">
    <property type="term" value="F:pyruvate dehydrogenase (acetyl-transferring) activity"/>
    <property type="evidence" value="ECO:0007669"/>
    <property type="project" value="UniProtKB-EC"/>
</dbReference>
<dbReference type="RefSeq" id="WP_200521751.1">
    <property type="nucleotide sequence ID" value="NZ_JAEHNZ010000001.1"/>
</dbReference>
<evidence type="ECO:0000256" key="2">
    <source>
        <dbReference type="ARBA" id="ARBA00003157"/>
    </source>
</evidence>
<feature type="domain" description="Transketolase N-terminal" evidence="10">
    <location>
        <begin position="106"/>
        <end position="300"/>
    </location>
</feature>
<dbReference type="EC" id="1.2.4.1" evidence="3 9"/>
<dbReference type="Pfam" id="PF22613">
    <property type="entry name" value="Transketolase_C_1"/>
    <property type="match status" value="1"/>
</dbReference>
<dbReference type="Proteomes" id="UP000614058">
    <property type="component" value="Unassembled WGS sequence"/>
</dbReference>
<dbReference type="NCBIfam" id="TIGR00759">
    <property type="entry name" value="aceE"/>
    <property type="match status" value="1"/>
</dbReference>
<dbReference type="PIRSF" id="PIRSF000156">
    <property type="entry name" value="Pyruvate_dh_E1"/>
    <property type="match status" value="1"/>
</dbReference>
<gene>
    <name evidence="13" type="primary">aceE</name>
    <name evidence="13" type="ORF">JDW22_03670</name>
</gene>
<evidence type="ECO:0000256" key="7">
    <source>
        <dbReference type="ARBA" id="ARBA00023317"/>
    </source>
</evidence>
<dbReference type="SUPFAM" id="SSF52922">
    <property type="entry name" value="TK C-terminal domain-like"/>
    <property type="match status" value="1"/>
</dbReference>
<feature type="domain" description="Pyruvate dehydrogenase E1 component middle" evidence="11">
    <location>
        <begin position="480"/>
        <end position="702"/>
    </location>
</feature>
<dbReference type="Pfam" id="PF00456">
    <property type="entry name" value="Transketolase_N"/>
    <property type="match status" value="1"/>
</dbReference>
<keyword evidence="7 9" id="KW-0670">Pyruvate</keyword>
<dbReference type="InterPro" id="IPR041621">
    <property type="entry name" value="PDH_E1_M"/>
</dbReference>
<keyword evidence="6 9" id="KW-0786">Thiamine pyrophosphate</keyword>
<sequence>MSQTYNAVNDVDPIETKEWVDAIRSVVENEGVERARFLLEQLLGTSKNEGVNVPAGINTPYQNTIPTSKQVAMPGDHNLEHAIRAAVRWNNAAMVINAQHKGLELGGHIGSFLSAATLYDVGFNHFWKAKGDGVEGDLVFMQGHSAPGIYARAYVEGRLSDAQLDNLRQEAFTDGLSSYPHPHLMPDFWQFPTVSMGLGPLMAIYQARFLKYLDSRGLTKTAGRKVWCFCGDGEMTEPEAQGAIALAAREKLDNLIFVINCNLQRLDGPVNGNGKIMQEYEGIFRGAGWNAIKVIWGGSWDAILAKDTTGALKARMEEIVDGDYQNFHSKDGAYIREHMFNTPELKALVADLTDEQIYNLEFGGHDPVKVYNAYYEAVNHANGKPTVILTKTVKGYGMGAAGEAQNTVHQAKKMDVPSLKQFRTRHSIPVTDEQIESGHLPYVRFAEGTPEYNYLHGQRKALGGYLPSRNPNNETLPIPELSAFQTQLESSGDREFSTTMAFVRILNTLIKDKELGKRIVPIVPDESRTFGMEGMFRQIGIWNTQGQHYVPQDKEQLMFYKESTDGQILQEGINEPGAISSWIASATSYANSRYTTIPFYIYYSMFGFQRVGDLAWAAGDMNARGFLLGGTSGRTTLNGEGLQHQDGHSHIQADLIPNCHTYDPTFQYELAVILHDGLRRMYVEHENVFYYITVMNQNYAHPAMPARKGIEQEILNGMYLLQEGGKSDKKVQLLGSGVILQEVIAAAQLLKDDFGVEANVWSCPSFNQMHRDIMEVERFNRLNPTKEQKVPFVTRQLQGHTGPVVASTDYVRAFAERIRPGIPAGQSFTVLGTDGFGRSDSRANLRKFFEVDRYNVVVAALSGLAKEGKVDAKVVQQAIEKYGIDANREASWNL</sequence>
<dbReference type="InterPro" id="IPR004660">
    <property type="entry name" value="PDH_E1"/>
</dbReference>
<dbReference type="Gene3D" id="3.40.50.920">
    <property type="match status" value="1"/>
</dbReference>
<accession>A0ABS1BR12</accession>
<evidence type="ECO:0000313" key="13">
    <source>
        <dbReference type="EMBL" id="MBK0395706.1"/>
    </source>
</evidence>
<evidence type="ECO:0000256" key="3">
    <source>
        <dbReference type="ARBA" id="ARBA00012281"/>
    </source>
</evidence>
<evidence type="ECO:0000256" key="1">
    <source>
        <dbReference type="ARBA" id="ARBA00001964"/>
    </source>
</evidence>
<dbReference type="PANTHER" id="PTHR43825:SF3">
    <property type="entry name" value="PYRUVATE DEHYDROGENASE E1 COMPONENT"/>
    <property type="match status" value="1"/>
</dbReference>
<dbReference type="InterPro" id="IPR051157">
    <property type="entry name" value="PDH/Transketolase"/>
</dbReference>
<name>A0ABS1BR12_9NEIS</name>
<dbReference type="Gene3D" id="3.40.50.970">
    <property type="match status" value="2"/>
</dbReference>
<proteinExistence type="predicted"/>
<comment type="cofactor">
    <cofactor evidence="1 9">
        <name>thiamine diphosphate</name>
        <dbReference type="ChEBI" id="CHEBI:58937"/>
    </cofactor>
</comment>
<protein>
    <recommendedName>
        <fullName evidence="4 9">Pyruvate dehydrogenase E1 component</fullName>
        <ecNumber evidence="3 9">1.2.4.1</ecNumber>
    </recommendedName>
</protein>
<comment type="function">
    <text evidence="2 9">Component of the pyruvate dehydrogenase (PDH) complex, that catalyzes the overall conversion of pyruvate to acetyl-CoA and CO(2).</text>
</comment>
<evidence type="ECO:0000259" key="11">
    <source>
        <dbReference type="Pfam" id="PF17831"/>
    </source>
</evidence>
<evidence type="ECO:0000259" key="10">
    <source>
        <dbReference type="Pfam" id="PF00456"/>
    </source>
</evidence>
<organism evidence="13 14">
    <name type="scientific">Kingella bonacorsii</name>
    <dbReference type="NCBI Taxonomy" id="2796361"/>
    <lineage>
        <taxon>Bacteria</taxon>
        <taxon>Pseudomonadati</taxon>
        <taxon>Pseudomonadota</taxon>
        <taxon>Betaproteobacteria</taxon>
        <taxon>Neisseriales</taxon>
        <taxon>Neisseriaceae</taxon>
        <taxon>Kingella</taxon>
    </lineage>
</organism>
<dbReference type="InterPro" id="IPR029061">
    <property type="entry name" value="THDP-binding"/>
</dbReference>